<keyword evidence="7" id="KW-0539">Nucleus</keyword>
<name>A0ABQ9JDI1_9CUCU</name>
<dbReference type="Pfam" id="PF13359">
    <property type="entry name" value="DDE_Tnp_4"/>
    <property type="match status" value="1"/>
</dbReference>
<dbReference type="Proteomes" id="UP001162164">
    <property type="component" value="Unassembled WGS sequence"/>
</dbReference>
<keyword evidence="5" id="KW-0479">Metal-binding</keyword>
<keyword evidence="4" id="KW-0540">Nuclease</keyword>
<comment type="caution">
    <text evidence="9">The sequence shown here is derived from an EMBL/GenBank/DDBJ whole genome shotgun (WGS) entry which is preliminary data.</text>
</comment>
<sequence length="249" mass="28285">MASGGVTYGITSLLAFDDGWREESFKSLTFQFYRGASTIGLIVRETTQAIWDSLQPVFMPIPTEEMWKGKAQRYQQLWNLPNCIAAIEGNHIRVKNFAYSGSSNFNYKGYSSIVLMASADADSLQQLITSHVGNLLRKQKLNLPEPQHLPGNDDGDPFPFYKCGDEAFPLLPYLMRPYPKRVVNSARRSYNFRLSRGRKSIECAFGILTSKFRIFEGPICCEDETVKKIVQAACVLHNFIRVREGIFLF</sequence>
<evidence type="ECO:0000313" key="9">
    <source>
        <dbReference type="EMBL" id="KAJ8975683.1"/>
    </source>
</evidence>
<evidence type="ECO:0000256" key="3">
    <source>
        <dbReference type="ARBA" id="ARBA00006958"/>
    </source>
</evidence>
<dbReference type="InterPro" id="IPR045249">
    <property type="entry name" value="HARBI1-like"/>
</dbReference>
<evidence type="ECO:0000313" key="10">
    <source>
        <dbReference type="Proteomes" id="UP001162164"/>
    </source>
</evidence>
<proteinExistence type="inferred from homology"/>
<dbReference type="EMBL" id="JAPWTJ010000779">
    <property type="protein sequence ID" value="KAJ8975683.1"/>
    <property type="molecule type" value="Genomic_DNA"/>
</dbReference>
<gene>
    <name evidence="9" type="ORF">NQ317_001784</name>
</gene>
<accession>A0ABQ9JDI1</accession>
<protein>
    <recommendedName>
        <fullName evidence="8">DDE Tnp4 domain-containing protein</fullName>
    </recommendedName>
</protein>
<evidence type="ECO:0000256" key="4">
    <source>
        <dbReference type="ARBA" id="ARBA00022722"/>
    </source>
</evidence>
<keyword evidence="6" id="KW-0378">Hydrolase</keyword>
<evidence type="ECO:0000256" key="2">
    <source>
        <dbReference type="ARBA" id="ARBA00004123"/>
    </source>
</evidence>
<comment type="similarity">
    <text evidence="3">Belongs to the HARBI1 family.</text>
</comment>
<dbReference type="InterPro" id="IPR027806">
    <property type="entry name" value="HARBI1_dom"/>
</dbReference>
<evidence type="ECO:0000259" key="8">
    <source>
        <dbReference type="Pfam" id="PF13359"/>
    </source>
</evidence>
<evidence type="ECO:0000256" key="6">
    <source>
        <dbReference type="ARBA" id="ARBA00022801"/>
    </source>
</evidence>
<comment type="subcellular location">
    <subcellularLocation>
        <location evidence="2">Nucleus</location>
    </subcellularLocation>
</comment>
<evidence type="ECO:0000256" key="1">
    <source>
        <dbReference type="ARBA" id="ARBA00001968"/>
    </source>
</evidence>
<reference evidence="9" key="1">
    <citation type="journal article" date="2023" name="Insect Mol. Biol.">
        <title>Genome sequencing provides insights into the evolution of gene families encoding plant cell wall-degrading enzymes in longhorned beetles.</title>
        <authorList>
            <person name="Shin N.R."/>
            <person name="Okamura Y."/>
            <person name="Kirsch R."/>
            <person name="Pauchet Y."/>
        </authorList>
    </citation>
    <scope>NUCLEOTIDE SEQUENCE</scope>
    <source>
        <strain evidence="9">MMC_N1</strain>
    </source>
</reference>
<evidence type="ECO:0000256" key="7">
    <source>
        <dbReference type="ARBA" id="ARBA00023242"/>
    </source>
</evidence>
<keyword evidence="10" id="KW-1185">Reference proteome</keyword>
<dbReference type="PANTHER" id="PTHR22930">
    <property type="match status" value="1"/>
</dbReference>
<organism evidence="9 10">
    <name type="scientific">Molorchus minor</name>
    <dbReference type="NCBI Taxonomy" id="1323400"/>
    <lineage>
        <taxon>Eukaryota</taxon>
        <taxon>Metazoa</taxon>
        <taxon>Ecdysozoa</taxon>
        <taxon>Arthropoda</taxon>
        <taxon>Hexapoda</taxon>
        <taxon>Insecta</taxon>
        <taxon>Pterygota</taxon>
        <taxon>Neoptera</taxon>
        <taxon>Endopterygota</taxon>
        <taxon>Coleoptera</taxon>
        <taxon>Polyphaga</taxon>
        <taxon>Cucujiformia</taxon>
        <taxon>Chrysomeloidea</taxon>
        <taxon>Cerambycidae</taxon>
        <taxon>Lamiinae</taxon>
        <taxon>Monochamini</taxon>
        <taxon>Molorchus</taxon>
    </lineage>
</organism>
<feature type="domain" description="DDE Tnp4" evidence="8">
    <location>
        <begin position="163"/>
        <end position="238"/>
    </location>
</feature>
<evidence type="ECO:0000256" key="5">
    <source>
        <dbReference type="ARBA" id="ARBA00022723"/>
    </source>
</evidence>
<dbReference type="PANTHER" id="PTHR22930:SF269">
    <property type="entry name" value="NUCLEASE HARBI1-LIKE PROTEIN"/>
    <property type="match status" value="1"/>
</dbReference>
<comment type="cofactor">
    <cofactor evidence="1">
        <name>a divalent metal cation</name>
        <dbReference type="ChEBI" id="CHEBI:60240"/>
    </cofactor>
</comment>